<dbReference type="InterPro" id="IPR036812">
    <property type="entry name" value="NAD(P)_OxRdtase_dom_sf"/>
</dbReference>
<dbReference type="PANTHER" id="PTHR43364:SF4">
    <property type="entry name" value="NAD(P)-LINKED OXIDOREDUCTASE SUPERFAMILY PROTEIN"/>
    <property type="match status" value="1"/>
</dbReference>
<evidence type="ECO:0000256" key="1">
    <source>
        <dbReference type="ARBA" id="ARBA00023002"/>
    </source>
</evidence>
<evidence type="ECO:0000313" key="4">
    <source>
        <dbReference type="Proteomes" id="UP000256520"/>
    </source>
</evidence>
<name>A0A3D8PMT7_9BACI</name>
<proteinExistence type="predicted"/>
<dbReference type="GO" id="GO:0016491">
    <property type="term" value="F:oxidoreductase activity"/>
    <property type="evidence" value="ECO:0007669"/>
    <property type="project" value="UniProtKB-KW"/>
</dbReference>
<dbReference type="FunFam" id="3.20.20.100:FF:000004">
    <property type="entry name" value="Oxidoreductase, aldo/keto reductase"/>
    <property type="match status" value="1"/>
</dbReference>
<dbReference type="RefSeq" id="WP_115750186.1">
    <property type="nucleotide sequence ID" value="NZ_PIOD01000013.1"/>
</dbReference>
<dbReference type="InterPro" id="IPR050523">
    <property type="entry name" value="AKR_Detox_Biosynth"/>
</dbReference>
<dbReference type="AlphaFoldDB" id="A0A3D8PMT7"/>
<evidence type="ECO:0000313" key="3">
    <source>
        <dbReference type="EMBL" id="RDW17410.1"/>
    </source>
</evidence>
<dbReference type="InterPro" id="IPR020471">
    <property type="entry name" value="AKR"/>
</dbReference>
<gene>
    <name evidence="3" type="ORF">CWR45_12335</name>
</gene>
<sequence length="309" mass="35212">MVERVELGKTGLYVHPIGLGANKIGEEDKETNTDYGGKIINAAIESGLNFIDTAYIYGKGLSEEIIGKTLKENRNRKNVILATKGAHRFEGDKMIVDNSPAFLIQTVEESLKRLQTDVIDLFYIHFPDIETPKYEAIGTLQRLKESGKIRSIGVSNFSFEQLKEANQDGYIDVVQDEYNLINRKAETALFPFFLDNNISFIPYYPLASGLLAGKYRHDTVFSERQKSRPQFQDDVYFNYLEKVDKFRAIADKHNVDVAHIVLAFYLTRETIDSVIPGARNRQQIEDNLKAAEVKLTKEDIQFIDDIFPV</sequence>
<keyword evidence="4" id="KW-1185">Reference proteome</keyword>
<dbReference type="PANTHER" id="PTHR43364">
    <property type="entry name" value="NADH-SPECIFIC METHYLGLYOXAL REDUCTASE-RELATED"/>
    <property type="match status" value="1"/>
</dbReference>
<dbReference type="GO" id="GO:0005829">
    <property type="term" value="C:cytosol"/>
    <property type="evidence" value="ECO:0007669"/>
    <property type="project" value="UniProtKB-ARBA"/>
</dbReference>
<protein>
    <submittedName>
        <fullName evidence="3">Oxidoreductase</fullName>
    </submittedName>
</protein>
<dbReference type="SUPFAM" id="SSF51430">
    <property type="entry name" value="NAD(P)-linked oxidoreductase"/>
    <property type="match status" value="1"/>
</dbReference>
<reference evidence="4" key="1">
    <citation type="submission" date="2017-11" db="EMBL/GenBank/DDBJ databases">
        <authorList>
            <person name="Zhu W."/>
        </authorList>
    </citation>
    <scope>NUCLEOTIDE SEQUENCE [LARGE SCALE GENOMIC DNA]</scope>
    <source>
        <strain evidence="4">CAU 1051</strain>
    </source>
</reference>
<dbReference type="PRINTS" id="PR00069">
    <property type="entry name" value="ALDKETRDTASE"/>
</dbReference>
<keyword evidence="1" id="KW-0560">Oxidoreductase</keyword>
<dbReference type="OrthoDB" id="9773828at2"/>
<dbReference type="Gene3D" id="3.20.20.100">
    <property type="entry name" value="NADP-dependent oxidoreductase domain"/>
    <property type="match status" value="1"/>
</dbReference>
<dbReference type="PROSITE" id="PS00062">
    <property type="entry name" value="ALDOKETO_REDUCTASE_2"/>
    <property type="match status" value="1"/>
</dbReference>
<dbReference type="Pfam" id="PF00248">
    <property type="entry name" value="Aldo_ket_red"/>
    <property type="match status" value="1"/>
</dbReference>
<organism evidence="3 4">
    <name type="scientific">Oceanobacillus chungangensis</name>
    <dbReference type="NCBI Taxonomy" id="1229152"/>
    <lineage>
        <taxon>Bacteria</taxon>
        <taxon>Bacillati</taxon>
        <taxon>Bacillota</taxon>
        <taxon>Bacilli</taxon>
        <taxon>Bacillales</taxon>
        <taxon>Bacillaceae</taxon>
        <taxon>Oceanobacillus</taxon>
    </lineage>
</organism>
<feature type="domain" description="NADP-dependent oxidoreductase" evidence="2">
    <location>
        <begin position="16"/>
        <end position="306"/>
    </location>
</feature>
<dbReference type="InterPro" id="IPR023210">
    <property type="entry name" value="NADP_OxRdtase_dom"/>
</dbReference>
<comment type="caution">
    <text evidence="3">The sequence shown here is derived from an EMBL/GenBank/DDBJ whole genome shotgun (WGS) entry which is preliminary data.</text>
</comment>
<dbReference type="InterPro" id="IPR018170">
    <property type="entry name" value="Aldo/ket_reductase_CS"/>
</dbReference>
<dbReference type="EMBL" id="PIOD01000013">
    <property type="protein sequence ID" value="RDW17410.1"/>
    <property type="molecule type" value="Genomic_DNA"/>
</dbReference>
<dbReference type="Proteomes" id="UP000256520">
    <property type="component" value="Unassembled WGS sequence"/>
</dbReference>
<accession>A0A3D8PMT7</accession>
<evidence type="ECO:0000259" key="2">
    <source>
        <dbReference type="Pfam" id="PF00248"/>
    </source>
</evidence>